<evidence type="ECO:0000313" key="3">
    <source>
        <dbReference type="Proteomes" id="UP000317046"/>
    </source>
</evidence>
<keyword evidence="1" id="KW-0472">Membrane</keyword>
<feature type="transmembrane region" description="Helical" evidence="1">
    <location>
        <begin position="106"/>
        <end position="127"/>
    </location>
</feature>
<feature type="transmembrane region" description="Helical" evidence="1">
    <location>
        <begin position="37"/>
        <end position="60"/>
    </location>
</feature>
<organism evidence="2 3">
    <name type="scientific">Cellulomonas cellasea</name>
    <dbReference type="NCBI Taxonomy" id="43670"/>
    <lineage>
        <taxon>Bacteria</taxon>
        <taxon>Bacillati</taxon>
        <taxon>Actinomycetota</taxon>
        <taxon>Actinomycetes</taxon>
        <taxon>Micrococcales</taxon>
        <taxon>Cellulomonadaceae</taxon>
        <taxon>Cellulomonas</taxon>
    </lineage>
</organism>
<protein>
    <submittedName>
        <fullName evidence="2">Uncharacterized protein</fullName>
    </submittedName>
</protein>
<name>A0A4Y3KTX7_9CELL</name>
<evidence type="ECO:0000256" key="1">
    <source>
        <dbReference type="SAM" id="Phobius"/>
    </source>
</evidence>
<accession>A0A4Y3KTX7</accession>
<comment type="caution">
    <text evidence="2">The sequence shown here is derived from an EMBL/GenBank/DDBJ whole genome shotgun (WGS) entry which is preliminary data.</text>
</comment>
<dbReference type="RefSeq" id="WP_141372007.1">
    <property type="nucleotide sequence ID" value="NZ_BJLR01000009.1"/>
</dbReference>
<keyword evidence="3" id="KW-1185">Reference proteome</keyword>
<feature type="transmembrane region" description="Helical" evidence="1">
    <location>
        <begin position="72"/>
        <end position="94"/>
    </location>
</feature>
<dbReference type="Proteomes" id="UP000317046">
    <property type="component" value="Unassembled WGS sequence"/>
</dbReference>
<reference evidence="2" key="1">
    <citation type="submission" date="2019-06" db="EMBL/GenBank/DDBJ databases">
        <title>Whole genome shotgun sequence of Cellulomonas cellasea NBRC 3753.</title>
        <authorList>
            <person name="Hosoyama A."/>
            <person name="Uohara A."/>
            <person name="Ohji S."/>
            <person name="Ichikawa N."/>
        </authorList>
    </citation>
    <scope>NUCLEOTIDE SEQUENCE [LARGE SCALE GENOMIC DNA]</scope>
    <source>
        <strain evidence="2">NBRC 3753</strain>
    </source>
</reference>
<proteinExistence type="predicted"/>
<dbReference type="EMBL" id="BJLR01000009">
    <property type="protein sequence ID" value="GEA86896.1"/>
    <property type="molecule type" value="Genomic_DNA"/>
</dbReference>
<evidence type="ECO:0000313" key="2">
    <source>
        <dbReference type="EMBL" id="GEA86896.1"/>
    </source>
</evidence>
<gene>
    <name evidence="2" type="ORF">CCE01nite_08450</name>
</gene>
<keyword evidence="1" id="KW-1133">Transmembrane helix</keyword>
<dbReference type="AlphaFoldDB" id="A0A4Y3KTX7"/>
<sequence>MPRTPQPADPGAGEPAPSSATLVVAPARRRMRTGWRLFSGGLGATWLLLVASAVSSAVVHRDEPGLARVGEYAFLYFWGPAFAYLMAAAVGAYVIGGRFPWVRRALAILVLVVLLALAALALVDAVAG</sequence>
<keyword evidence="1" id="KW-0812">Transmembrane</keyword>